<name>A0ABD6DAB5_9EURY</name>
<gene>
    <name evidence="1" type="ORF">ACFSBW_10220</name>
</gene>
<dbReference type="RefSeq" id="WP_256395384.1">
    <property type="nucleotide sequence ID" value="NZ_JANHDJ010000002.1"/>
</dbReference>
<protein>
    <recommendedName>
        <fullName evidence="3">Small CPxCG-related zinc finger protein</fullName>
    </recommendedName>
</protein>
<accession>A0ABD6DAB5</accession>
<dbReference type="EMBL" id="JBHUDM010000002">
    <property type="protein sequence ID" value="MFD1642245.1"/>
    <property type="molecule type" value="Genomic_DNA"/>
</dbReference>
<evidence type="ECO:0008006" key="3">
    <source>
        <dbReference type="Google" id="ProtNLM"/>
    </source>
</evidence>
<organism evidence="1 2">
    <name type="scientific">Halohasta litorea</name>
    <dbReference type="NCBI Taxonomy" id="869891"/>
    <lineage>
        <taxon>Archaea</taxon>
        <taxon>Methanobacteriati</taxon>
        <taxon>Methanobacteriota</taxon>
        <taxon>Stenosarchaea group</taxon>
        <taxon>Halobacteria</taxon>
        <taxon>Halobacteriales</taxon>
        <taxon>Haloferacaceae</taxon>
        <taxon>Halohasta</taxon>
    </lineage>
</organism>
<sequence length="53" mass="5512">MGFNWLSANACPSCTVIPSAADYDDFGYPVCPSCGTIIRSEGGDEQIAAAHSD</sequence>
<keyword evidence="2" id="KW-1185">Reference proteome</keyword>
<comment type="caution">
    <text evidence="1">The sequence shown here is derived from an EMBL/GenBank/DDBJ whole genome shotgun (WGS) entry which is preliminary data.</text>
</comment>
<proteinExistence type="predicted"/>
<evidence type="ECO:0000313" key="1">
    <source>
        <dbReference type="EMBL" id="MFD1642245.1"/>
    </source>
</evidence>
<evidence type="ECO:0000313" key="2">
    <source>
        <dbReference type="Proteomes" id="UP001597052"/>
    </source>
</evidence>
<dbReference type="AlphaFoldDB" id="A0ABD6DAB5"/>
<reference evidence="1 2" key="1">
    <citation type="journal article" date="2019" name="Int. J. Syst. Evol. Microbiol.">
        <title>The Global Catalogue of Microorganisms (GCM) 10K type strain sequencing project: providing services to taxonomists for standard genome sequencing and annotation.</title>
        <authorList>
            <consortium name="The Broad Institute Genomics Platform"/>
            <consortium name="The Broad Institute Genome Sequencing Center for Infectious Disease"/>
            <person name="Wu L."/>
            <person name="Ma J."/>
        </authorList>
    </citation>
    <scope>NUCLEOTIDE SEQUENCE [LARGE SCALE GENOMIC DNA]</scope>
    <source>
        <strain evidence="1 2">CGMCC 1.10593</strain>
    </source>
</reference>
<dbReference type="Proteomes" id="UP001597052">
    <property type="component" value="Unassembled WGS sequence"/>
</dbReference>